<reference evidence="1 2" key="1">
    <citation type="journal article" date="2023" name="Plants (Basel)">
        <title>Bridging the Gap: Combining Genomics and Transcriptomics Approaches to Understand Stylosanthes scabra, an Orphan Legume from the Brazilian Caatinga.</title>
        <authorList>
            <person name="Ferreira-Neto J.R.C."/>
            <person name="da Silva M.D."/>
            <person name="Binneck E."/>
            <person name="de Melo N.F."/>
            <person name="da Silva R.H."/>
            <person name="de Melo A.L.T.M."/>
            <person name="Pandolfi V."/>
            <person name="Bustamante F.O."/>
            <person name="Brasileiro-Vidal A.C."/>
            <person name="Benko-Iseppon A.M."/>
        </authorList>
    </citation>
    <scope>NUCLEOTIDE SEQUENCE [LARGE SCALE GENOMIC DNA]</scope>
    <source>
        <tissue evidence="1">Leaves</tissue>
    </source>
</reference>
<gene>
    <name evidence="1" type="ORF">PIB30_006177</name>
</gene>
<accession>A0ABU6Y275</accession>
<proteinExistence type="predicted"/>
<dbReference type="EMBL" id="JASCZI010241668">
    <property type="protein sequence ID" value="MED6204109.1"/>
    <property type="molecule type" value="Genomic_DNA"/>
</dbReference>
<evidence type="ECO:0000313" key="1">
    <source>
        <dbReference type="EMBL" id="MED6204109.1"/>
    </source>
</evidence>
<organism evidence="1 2">
    <name type="scientific">Stylosanthes scabra</name>
    <dbReference type="NCBI Taxonomy" id="79078"/>
    <lineage>
        <taxon>Eukaryota</taxon>
        <taxon>Viridiplantae</taxon>
        <taxon>Streptophyta</taxon>
        <taxon>Embryophyta</taxon>
        <taxon>Tracheophyta</taxon>
        <taxon>Spermatophyta</taxon>
        <taxon>Magnoliopsida</taxon>
        <taxon>eudicotyledons</taxon>
        <taxon>Gunneridae</taxon>
        <taxon>Pentapetalae</taxon>
        <taxon>rosids</taxon>
        <taxon>fabids</taxon>
        <taxon>Fabales</taxon>
        <taxon>Fabaceae</taxon>
        <taxon>Papilionoideae</taxon>
        <taxon>50 kb inversion clade</taxon>
        <taxon>dalbergioids sensu lato</taxon>
        <taxon>Dalbergieae</taxon>
        <taxon>Pterocarpus clade</taxon>
        <taxon>Stylosanthes</taxon>
    </lineage>
</organism>
<sequence>MVSGIVYSLGDTVDCLPSCAFSTPEATNFIPSEFLSIDRSLKTGFKYPYFDQLLLAINTAQSPPDGLPRVYKGEISSPQVRLLNPTQWLCSRRLPNPYLVILLLHATYLSHKPPAFCLGTSGYTGSPKSVGLTFIQLARDDRSGMSSLMGTYETPTSNEELREAAIHAHPPKTPFNSNKL</sequence>
<evidence type="ECO:0000313" key="2">
    <source>
        <dbReference type="Proteomes" id="UP001341840"/>
    </source>
</evidence>
<protein>
    <submittedName>
        <fullName evidence="1">Uncharacterized protein</fullName>
    </submittedName>
</protein>
<comment type="caution">
    <text evidence="1">The sequence shown here is derived from an EMBL/GenBank/DDBJ whole genome shotgun (WGS) entry which is preliminary data.</text>
</comment>
<keyword evidence="2" id="KW-1185">Reference proteome</keyword>
<name>A0ABU6Y275_9FABA</name>
<dbReference type="Proteomes" id="UP001341840">
    <property type="component" value="Unassembled WGS sequence"/>
</dbReference>